<dbReference type="SFLD" id="SFLDG01135">
    <property type="entry name" value="C1.5.6:_HAD__Beta-PGM__Phospha"/>
    <property type="match status" value="1"/>
</dbReference>
<dbReference type="InterPro" id="IPR006439">
    <property type="entry name" value="HAD-SF_hydro_IA"/>
</dbReference>
<dbReference type="Gene3D" id="1.10.150.240">
    <property type="entry name" value="Putative phosphatase, domain 2"/>
    <property type="match status" value="1"/>
</dbReference>
<sequence length="221" mass="24384">MTIKAVIFDFDGTLMDTETSAYDAYCGIYSEYGHTFALDAWAVGIGTQGNTFDPYADLERLTGNPVNRKELKERYLEAHEANIAKLVLLPGVLARLEEARKLGLMIGLASSSDRAWIERHLTKQGIREYFQVIKTSNDVERVKPDPALYRLVVEGLGVQPHEAMAFEDSLHGLSAAKAAGLFGIAVPNLVTAKMDFSAADLIMSSMEQRSLEEIIVLLDSK</sequence>
<dbReference type="Gene3D" id="3.40.50.1000">
    <property type="entry name" value="HAD superfamily/HAD-like"/>
    <property type="match status" value="1"/>
</dbReference>
<dbReference type="AlphaFoldDB" id="A0A3T1D0T9"/>
<organism evidence="1 2">
    <name type="scientific">Cohnella abietis</name>
    <dbReference type="NCBI Taxonomy" id="2507935"/>
    <lineage>
        <taxon>Bacteria</taxon>
        <taxon>Bacillati</taxon>
        <taxon>Bacillota</taxon>
        <taxon>Bacilli</taxon>
        <taxon>Bacillales</taxon>
        <taxon>Paenibacillaceae</taxon>
        <taxon>Cohnella</taxon>
    </lineage>
</organism>
<dbReference type="InterPro" id="IPR023214">
    <property type="entry name" value="HAD_sf"/>
</dbReference>
<dbReference type="PANTHER" id="PTHR43481">
    <property type="entry name" value="FRUCTOSE-1-PHOSPHATE PHOSPHATASE"/>
    <property type="match status" value="1"/>
</dbReference>
<name>A0A3T1D0T9_9BACL</name>
<dbReference type="InterPro" id="IPR051806">
    <property type="entry name" value="HAD-like_SPP"/>
</dbReference>
<dbReference type="SFLD" id="SFLDG01129">
    <property type="entry name" value="C1.5:_HAD__Beta-PGM__Phosphata"/>
    <property type="match status" value="1"/>
</dbReference>
<gene>
    <name evidence="1" type="ORF">KCTCHS21_11220</name>
</gene>
<dbReference type="Proteomes" id="UP000289856">
    <property type="component" value="Chromosome"/>
</dbReference>
<proteinExistence type="predicted"/>
<dbReference type="RefSeq" id="WP_130605729.1">
    <property type="nucleotide sequence ID" value="NZ_AP019400.1"/>
</dbReference>
<protein>
    <submittedName>
        <fullName evidence="1">Phosphoglycolate phosphatase</fullName>
    </submittedName>
</protein>
<dbReference type="EMBL" id="AP019400">
    <property type="protein sequence ID" value="BBI31723.1"/>
    <property type="molecule type" value="Genomic_DNA"/>
</dbReference>
<dbReference type="InterPro" id="IPR036412">
    <property type="entry name" value="HAD-like_sf"/>
</dbReference>
<accession>A0A3T1D0T9</accession>
<dbReference type="KEGG" id="cohn:KCTCHS21_11220"/>
<dbReference type="SUPFAM" id="SSF56784">
    <property type="entry name" value="HAD-like"/>
    <property type="match status" value="1"/>
</dbReference>
<reference evidence="1 2" key="1">
    <citation type="submission" date="2019-01" db="EMBL/GenBank/DDBJ databases">
        <title>Complete genome sequence of Cohnella hallensis HS21 isolated from Korean fir (Abies koreana) rhizospheric soil.</title>
        <authorList>
            <person name="Jiang L."/>
            <person name="Kang S.W."/>
            <person name="Kim S."/>
            <person name="Jung J."/>
            <person name="Kim C.Y."/>
            <person name="Kim D.H."/>
            <person name="Kim S.W."/>
            <person name="Lee J."/>
        </authorList>
    </citation>
    <scope>NUCLEOTIDE SEQUENCE [LARGE SCALE GENOMIC DNA]</scope>
    <source>
        <strain evidence="1 2">HS21</strain>
    </source>
</reference>
<dbReference type="InterPro" id="IPR023198">
    <property type="entry name" value="PGP-like_dom2"/>
</dbReference>
<dbReference type="Pfam" id="PF13419">
    <property type="entry name" value="HAD_2"/>
    <property type="match status" value="1"/>
</dbReference>
<dbReference type="OrthoDB" id="9797743at2"/>
<evidence type="ECO:0000313" key="2">
    <source>
        <dbReference type="Proteomes" id="UP000289856"/>
    </source>
</evidence>
<dbReference type="PRINTS" id="PR00413">
    <property type="entry name" value="HADHALOGNASE"/>
</dbReference>
<evidence type="ECO:0000313" key="1">
    <source>
        <dbReference type="EMBL" id="BBI31723.1"/>
    </source>
</evidence>
<dbReference type="NCBIfam" id="TIGR01509">
    <property type="entry name" value="HAD-SF-IA-v3"/>
    <property type="match status" value="1"/>
</dbReference>
<dbReference type="PANTHER" id="PTHR43481:SF4">
    <property type="entry name" value="GLYCEROL-1-PHOSPHATE PHOSPHOHYDROLASE 1-RELATED"/>
    <property type="match status" value="1"/>
</dbReference>
<dbReference type="SFLD" id="SFLDS00003">
    <property type="entry name" value="Haloacid_Dehalogenase"/>
    <property type="match status" value="1"/>
</dbReference>
<dbReference type="InterPro" id="IPR041492">
    <property type="entry name" value="HAD_2"/>
</dbReference>
<keyword evidence="2" id="KW-1185">Reference proteome</keyword>
<dbReference type="GO" id="GO:0050308">
    <property type="term" value="F:sugar-phosphatase activity"/>
    <property type="evidence" value="ECO:0007669"/>
    <property type="project" value="TreeGrafter"/>
</dbReference>